<dbReference type="GO" id="GO:0042450">
    <property type="term" value="P:L-arginine biosynthetic process via ornithine"/>
    <property type="evidence" value="ECO:0007669"/>
    <property type="project" value="UniProtKB-UniRule"/>
</dbReference>
<dbReference type="InterPro" id="IPR001048">
    <property type="entry name" value="Asp/Glu/Uridylate_kinase"/>
</dbReference>
<dbReference type="InterPro" id="IPR004662">
    <property type="entry name" value="AcgluKinase_fam"/>
</dbReference>
<sequence length="284" mass="29452">MSLTSSGQAVQTNQQTGSGSASPKGMFVMKCGGSTLAALPESFFEELGTLQRQGFEPVIVHGGGPAISDNLSKLGIETRFVNGLRYTTEEVLDVVEMVLAGTINKLIVRRIQSAGGKAIGLSGSDGSLLLAKPVAQSHEVGLVGEVTTVEAGILKGVLELGYMPVVAPLGVTKAGQRLNINADTAAGAVASQLGVKQMIVVTDVPGIMRNVNGENKVLPVVTVQQTEDMIGSGEIYGGMIPKVRAAIDCIHGEVQEVVIVPGSEPKVLSRVLAGEPIGTRIVRM</sequence>
<evidence type="ECO:0000256" key="5">
    <source>
        <dbReference type="ARBA" id="ARBA00022741"/>
    </source>
</evidence>
<dbReference type="Gene3D" id="3.40.1160.10">
    <property type="entry name" value="Acetylglutamate kinase-like"/>
    <property type="match status" value="1"/>
</dbReference>
<name>A0A1B1N3S6_9BACL</name>
<comment type="catalytic activity">
    <reaction evidence="8 9">
        <text>N-acetyl-L-glutamate + ATP = N-acetyl-L-glutamyl 5-phosphate + ADP</text>
        <dbReference type="Rhea" id="RHEA:14629"/>
        <dbReference type="ChEBI" id="CHEBI:30616"/>
        <dbReference type="ChEBI" id="CHEBI:44337"/>
        <dbReference type="ChEBI" id="CHEBI:57936"/>
        <dbReference type="ChEBI" id="CHEBI:456216"/>
        <dbReference type="EC" id="2.7.2.8"/>
    </reaction>
</comment>
<evidence type="ECO:0000256" key="2">
    <source>
        <dbReference type="ARBA" id="ARBA00022571"/>
    </source>
</evidence>
<keyword evidence="4 9" id="KW-0808">Transferase</keyword>
<keyword evidence="9" id="KW-0963">Cytoplasm</keyword>
<dbReference type="PANTHER" id="PTHR23342">
    <property type="entry name" value="N-ACETYLGLUTAMATE SYNTHASE"/>
    <property type="match status" value="1"/>
</dbReference>
<comment type="pathway">
    <text evidence="1 9">Amino-acid biosynthesis; L-arginine biosynthesis; N(2)-acetyl-L-ornithine from L-glutamate: step 2/4.</text>
</comment>
<feature type="domain" description="Aspartate/glutamate/uridylate kinase" evidence="11">
    <location>
        <begin position="26"/>
        <end position="260"/>
    </location>
</feature>
<comment type="function">
    <text evidence="9">Catalyzes the ATP-dependent phosphorylation of N-acetyl-L-glutamate.</text>
</comment>
<keyword evidence="2 9" id="KW-0055">Arginine biosynthesis</keyword>
<feature type="compositionally biased region" description="Polar residues" evidence="10">
    <location>
        <begin position="1"/>
        <end position="21"/>
    </location>
</feature>
<comment type="subcellular location">
    <subcellularLocation>
        <location evidence="9">Cytoplasm</location>
    </subcellularLocation>
</comment>
<dbReference type="EC" id="2.7.2.8" evidence="9"/>
<keyword evidence="3 9" id="KW-0028">Amino-acid biosynthesis</keyword>
<evidence type="ECO:0000256" key="8">
    <source>
        <dbReference type="ARBA" id="ARBA00048141"/>
    </source>
</evidence>
<evidence type="ECO:0000256" key="10">
    <source>
        <dbReference type="SAM" id="MobiDB-lite"/>
    </source>
</evidence>
<feature type="site" description="Transition state stabilizer" evidence="9">
    <location>
        <position position="242"/>
    </location>
</feature>
<feature type="region of interest" description="Disordered" evidence="10">
    <location>
        <begin position="1"/>
        <end position="23"/>
    </location>
</feature>
<feature type="binding site" evidence="9">
    <location>
        <position position="85"/>
    </location>
    <ligand>
        <name>substrate</name>
    </ligand>
</feature>
<dbReference type="Pfam" id="PF00696">
    <property type="entry name" value="AA_kinase"/>
    <property type="match status" value="1"/>
</dbReference>
<dbReference type="STRING" id="1462996.AWM70_17060"/>
<evidence type="ECO:0000259" key="11">
    <source>
        <dbReference type="Pfam" id="PF00696"/>
    </source>
</evidence>
<dbReference type="CDD" id="cd04238">
    <property type="entry name" value="AAK_NAGK-like"/>
    <property type="match status" value="1"/>
</dbReference>
<evidence type="ECO:0000313" key="12">
    <source>
        <dbReference type="EMBL" id="ANS76080.1"/>
    </source>
</evidence>
<gene>
    <name evidence="9" type="primary">argB</name>
    <name evidence="12" type="ORF">AWM70_17060</name>
</gene>
<dbReference type="InterPro" id="IPR001057">
    <property type="entry name" value="Glu/AcGlu_kinase"/>
</dbReference>
<protein>
    <recommendedName>
        <fullName evidence="9">Acetylglutamate kinase</fullName>
        <ecNumber evidence="9">2.7.2.8</ecNumber>
    </recommendedName>
    <alternativeName>
        <fullName evidence="9">N-acetyl-L-glutamate 5-phosphotransferase</fullName>
    </alternativeName>
    <alternativeName>
        <fullName evidence="9">NAG kinase</fullName>
        <shortName evidence="9">NAGK</shortName>
    </alternativeName>
</protein>
<feature type="binding site" evidence="9">
    <location>
        <position position="179"/>
    </location>
    <ligand>
        <name>substrate</name>
    </ligand>
</feature>
<dbReference type="EMBL" id="CP014167">
    <property type="protein sequence ID" value="ANS76080.1"/>
    <property type="molecule type" value="Genomic_DNA"/>
</dbReference>
<dbReference type="FunFam" id="3.40.1160.10:FF:000004">
    <property type="entry name" value="Acetylglutamate kinase"/>
    <property type="match status" value="1"/>
</dbReference>
<evidence type="ECO:0000256" key="4">
    <source>
        <dbReference type="ARBA" id="ARBA00022679"/>
    </source>
</evidence>
<dbReference type="SUPFAM" id="SSF53633">
    <property type="entry name" value="Carbamate kinase-like"/>
    <property type="match status" value="1"/>
</dbReference>
<dbReference type="InterPro" id="IPR036393">
    <property type="entry name" value="AceGlu_kinase-like_sf"/>
</dbReference>
<organism evidence="12 13">
    <name type="scientific">Paenibacillus yonginensis</name>
    <dbReference type="NCBI Taxonomy" id="1462996"/>
    <lineage>
        <taxon>Bacteria</taxon>
        <taxon>Bacillati</taxon>
        <taxon>Bacillota</taxon>
        <taxon>Bacilli</taxon>
        <taxon>Bacillales</taxon>
        <taxon>Paenibacillaceae</taxon>
        <taxon>Paenibacillus</taxon>
    </lineage>
</organism>
<dbReference type="AlphaFoldDB" id="A0A1B1N3S6"/>
<feature type="site" description="Transition state stabilizer" evidence="9">
    <location>
        <position position="30"/>
    </location>
</feature>
<evidence type="ECO:0000256" key="7">
    <source>
        <dbReference type="ARBA" id="ARBA00022840"/>
    </source>
</evidence>
<dbReference type="GO" id="GO:0005737">
    <property type="term" value="C:cytoplasm"/>
    <property type="evidence" value="ECO:0007669"/>
    <property type="project" value="UniProtKB-SubCell"/>
</dbReference>
<evidence type="ECO:0000256" key="3">
    <source>
        <dbReference type="ARBA" id="ARBA00022605"/>
    </source>
</evidence>
<dbReference type="GO" id="GO:0005524">
    <property type="term" value="F:ATP binding"/>
    <property type="evidence" value="ECO:0007669"/>
    <property type="project" value="UniProtKB-UniRule"/>
</dbReference>
<dbReference type="NCBIfam" id="TIGR00761">
    <property type="entry name" value="argB"/>
    <property type="match status" value="1"/>
</dbReference>
<keyword evidence="13" id="KW-1185">Reference proteome</keyword>
<evidence type="ECO:0000256" key="9">
    <source>
        <dbReference type="HAMAP-Rule" id="MF_00082"/>
    </source>
</evidence>
<dbReference type="PANTHER" id="PTHR23342:SF0">
    <property type="entry name" value="N-ACETYLGLUTAMATE SYNTHASE, MITOCHONDRIAL"/>
    <property type="match status" value="1"/>
</dbReference>
<dbReference type="HAMAP" id="MF_00082">
    <property type="entry name" value="ArgB"/>
    <property type="match status" value="1"/>
</dbReference>
<reference evidence="12 13" key="1">
    <citation type="submission" date="2016-01" db="EMBL/GenBank/DDBJ databases">
        <title>Complete Genome Sequence of Paenibacillus yonginensis DCY84, a novel Plant Growth-Promoting Bacteria with Elicitation of Induced Systemic Resistance.</title>
        <authorList>
            <person name="Kim Y.J."/>
            <person name="Yang D.C."/>
            <person name="Sukweenadhi J."/>
        </authorList>
    </citation>
    <scope>NUCLEOTIDE SEQUENCE [LARGE SCALE GENOMIC DNA]</scope>
    <source>
        <strain evidence="12 13">DCY84</strain>
    </source>
</reference>
<feature type="binding site" evidence="9">
    <location>
        <begin position="63"/>
        <end position="64"/>
    </location>
    <ligand>
        <name>substrate</name>
    </ligand>
</feature>
<dbReference type="UniPathway" id="UPA00068">
    <property type="reaction ID" value="UER00107"/>
</dbReference>
<comment type="similarity">
    <text evidence="9">Belongs to the acetylglutamate kinase family. ArgB subfamily.</text>
</comment>
<dbReference type="InterPro" id="IPR037528">
    <property type="entry name" value="ArgB"/>
</dbReference>
<dbReference type="GO" id="GO:0003991">
    <property type="term" value="F:acetylglutamate kinase activity"/>
    <property type="evidence" value="ECO:0007669"/>
    <property type="project" value="UniProtKB-UniRule"/>
</dbReference>
<accession>A0A1B1N3S6</accession>
<keyword evidence="5 9" id="KW-0547">Nucleotide-binding</keyword>
<proteinExistence type="inferred from homology"/>
<dbReference type="PIRSF" id="PIRSF000728">
    <property type="entry name" value="NAGK"/>
    <property type="match status" value="1"/>
</dbReference>
<evidence type="ECO:0000313" key="13">
    <source>
        <dbReference type="Proteomes" id="UP000092573"/>
    </source>
</evidence>
<evidence type="ECO:0000256" key="6">
    <source>
        <dbReference type="ARBA" id="ARBA00022777"/>
    </source>
</evidence>
<dbReference type="KEGG" id="pyg:AWM70_17060"/>
<dbReference type="PRINTS" id="PR00474">
    <property type="entry name" value="GLU5KINASE"/>
</dbReference>
<keyword evidence="6 9" id="KW-0418">Kinase</keyword>
<evidence type="ECO:0000256" key="1">
    <source>
        <dbReference type="ARBA" id="ARBA00004828"/>
    </source>
</evidence>
<keyword evidence="7 9" id="KW-0067">ATP-binding</keyword>
<dbReference type="Proteomes" id="UP000092573">
    <property type="component" value="Chromosome"/>
</dbReference>